<dbReference type="GO" id="GO:0016705">
    <property type="term" value="F:oxidoreductase activity, acting on paired donors, with incorporation or reduction of molecular oxygen"/>
    <property type="evidence" value="ECO:0007669"/>
    <property type="project" value="InterPro"/>
</dbReference>
<dbReference type="InterPro" id="IPR017972">
    <property type="entry name" value="Cyt_P450_CS"/>
</dbReference>
<dbReference type="Proteomes" id="UP000295431">
    <property type="component" value="Unassembled WGS sequence"/>
</dbReference>
<evidence type="ECO:0000256" key="7">
    <source>
        <dbReference type="RuleBase" id="RU000461"/>
    </source>
</evidence>
<sequence>MTADDDRGDGLPETVLPSGATMRTAHRYEDVRRVLTDPRFKRDLSGTPAARMVSGNDISDDPHLILNMDPPEHTRIRRIVAGAFAPRRILRWRPRIVEITRELAGELAAQGPPADLVAGFAFPLPVRVICELLGVPDADRERYRRWADAALTTSDLDAGGRAEAAREFRDHVRGLLAERRANPGEALIDDLIAARDGSDALTEPELVSLVTALITGGHETTANLIASGVFTLLGEDRFRGLEPTEGLVEELLRHDTPALYALPRVAAEDVDLPSGRVAAGELVLPLLAEANRDPGMFPEPDRFDATRDGPAHIAFGQGAHFCLGARLARLEAEAALAVLLAEFPGLALAVPAEEVPWREASLVRGPTRLPVRW</sequence>
<organism evidence="8 9">
    <name type="scientific">Actinomadura bangladeshensis</name>
    <dbReference type="NCBI Taxonomy" id="453573"/>
    <lineage>
        <taxon>Bacteria</taxon>
        <taxon>Bacillati</taxon>
        <taxon>Actinomycetota</taxon>
        <taxon>Actinomycetes</taxon>
        <taxon>Streptosporangiales</taxon>
        <taxon>Thermomonosporaceae</taxon>
        <taxon>Actinomadura</taxon>
    </lineage>
</organism>
<dbReference type="FunFam" id="1.10.630.10:FF:000018">
    <property type="entry name" value="Cytochrome P450 monooxygenase"/>
    <property type="match status" value="1"/>
</dbReference>
<dbReference type="RefSeq" id="WP_131939158.1">
    <property type="nucleotide sequence ID" value="NZ_BAAAMX010000014.1"/>
</dbReference>
<name>A0A4R4P3H1_9ACTN</name>
<dbReference type="SUPFAM" id="SSF48264">
    <property type="entry name" value="Cytochrome P450"/>
    <property type="match status" value="1"/>
</dbReference>
<dbReference type="PRINTS" id="PR00359">
    <property type="entry name" value="BP450"/>
</dbReference>
<reference evidence="8 9" key="1">
    <citation type="submission" date="2019-03" db="EMBL/GenBank/DDBJ databases">
        <title>Draft genome sequences of novel Actinobacteria.</title>
        <authorList>
            <person name="Sahin N."/>
            <person name="Ay H."/>
            <person name="Saygin H."/>
        </authorList>
    </citation>
    <scope>NUCLEOTIDE SEQUENCE [LARGE SCALE GENOMIC DNA]</scope>
    <source>
        <strain evidence="8 9">DSM 45347</strain>
    </source>
</reference>
<dbReference type="AlphaFoldDB" id="A0A4R4P3H1"/>
<dbReference type="PANTHER" id="PTHR46696:SF1">
    <property type="entry name" value="CYTOCHROME P450 YJIB-RELATED"/>
    <property type="match status" value="1"/>
</dbReference>
<dbReference type="GO" id="GO:0020037">
    <property type="term" value="F:heme binding"/>
    <property type="evidence" value="ECO:0007669"/>
    <property type="project" value="InterPro"/>
</dbReference>
<dbReference type="Pfam" id="PF00067">
    <property type="entry name" value="p450"/>
    <property type="match status" value="1"/>
</dbReference>
<evidence type="ECO:0000256" key="2">
    <source>
        <dbReference type="ARBA" id="ARBA00022617"/>
    </source>
</evidence>
<dbReference type="Gene3D" id="1.10.630.10">
    <property type="entry name" value="Cytochrome P450"/>
    <property type="match status" value="1"/>
</dbReference>
<dbReference type="PROSITE" id="PS00086">
    <property type="entry name" value="CYTOCHROME_P450"/>
    <property type="match status" value="1"/>
</dbReference>
<keyword evidence="9" id="KW-1185">Reference proteome</keyword>
<dbReference type="InterPro" id="IPR002397">
    <property type="entry name" value="Cyt_P450_B"/>
</dbReference>
<evidence type="ECO:0000256" key="5">
    <source>
        <dbReference type="ARBA" id="ARBA00023004"/>
    </source>
</evidence>
<evidence type="ECO:0000256" key="6">
    <source>
        <dbReference type="ARBA" id="ARBA00023033"/>
    </source>
</evidence>
<dbReference type="GO" id="GO:0005506">
    <property type="term" value="F:iron ion binding"/>
    <property type="evidence" value="ECO:0007669"/>
    <property type="project" value="InterPro"/>
</dbReference>
<dbReference type="InterPro" id="IPR036396">
    <property type="entry name" value="Cyt_P450_sf"/>
</dbReference>
<dbReference type="OrthoDB" id="4133219at2"/>
<proteinExistence type="inferred from homology"/>
<keyword evidence="2 7" id="KW-0349">Heme</keyword>
<dbReference type="EMBL" id="SMJW01000048">
    <property type="protein sequence ID" value="TDC16535.1"/>
    <property type="molecule type" value="Genomic_DNA"/>
</dbReference>
<evidence type="ECO:0000313" key="9">
    <source>
        <dbReference type="Proteomes" id="UP000295431"/>
    </source>
</evidence>
<keyword evidence="4 7" id="KW-0560">Oxidoreductase</keyword>
<gene>
    <name evidence="8" type="ORF">E1284_12185</name>
</gene>
<keyword evidence="3 7" id="KW-0479">Metal-binding</keyword>
<protein>
    <submittedName>
        <fullName evidence="8">Cytochrome P450</fullName>
    </submittedName>
</protein>
<keyword evidence="5 7" id="KW-0408">Iron</keyword>
<dbReference type="PANTHER" id="PTHR46696">
    <property type="entry name" value="P450, PUTATIVE (EUROFUNG)-RELATED"/>
    <property type="match status" value="1"/>
</dbReference>
<evidence type="ECO:0000256" key="3">
    <source>
        <dbReference type="ARBA" id="ARBA00022723"/>
    </source>
</evidence>
<evidence type="ECO:0000313" key="8">
    <source>
        <dbReference type="EMBL" id="TDC16535.1"/>
    </source>
</evidence>
<dbReference type="InterPro" id="IPR001128">
    <property type="entry name" value="Cyt_P450"/>
</dbReference>
<evidence type="ECO:0000256" key="4">
    <source>
        <dbReference type="ARBA" id="ARBA00023002"/>
    </source>
</evidence>
<comment type="caution">
    <text evidence="8">The sequence shown here is derived from an EMBL/GenBank/DDBJ whole genome shotgun (WGS) entry which is preliminary data.</text>
</comment>
<accession>A0A4R4P3H1</accession>
<comment type="similarity">
    <text evidence="1 7">Belongs to the cytochrome P450 family.</text>
</comment>
<keyword evidence="6 7" id="KW-0503">Monooxygenase</keyword>
<evidence type="ECO:0000256" key="1">
    <source>
        <dbReference type="ARBA" id="ARBA00010617"/>
    </source>
</evidence>
<dbReference type="GO" id="GO:0004497">
    <property type="term" value="F:monooxygenase activity"/>
    <property type="evidence" value="ECO:0007669"/>
    <property type="project" value="UniProtKB-KW"/>
</dbReference>